<comment type="caution">
    <text evidence="2">The sequence shown here is derived from an EMBL/GenBank/DDBJ whole genome shotgun (WGS) entry which is preliminary data.</text>
</comment>
<dbReference type="Proteomes" id="UP000594638">
    <property type="component" value="Unassembled WGS sequence"/>
</dbReference>
<keyword evidence="3" id="KW-1185">Reference proteome</keyword>
<name>A0A8S0UC01_OLEEU</name>
<dbReference type="PANTHER" id="PTHR34947:SF2">
    <property type="entry name" value="TRANSMEMBRANE PROTEIN"/>
    <property type="match status" value="1"/>
</dbReference>
<protein>
    <submittedName>
        <fullName evidence="2">Uncharacterized protein</fullName>
    </submittedName>
</protein>
<dbReference type="PANTHER" id="PTHR34947">
    <property type="entry name" value="TRANSMEMBRANE PROTEIN"/>
    <property type="match status" value="1"/>
</dbReference>
<evidence type="ECO:0000313" key="3">
    <source>
        <dbReference type="Proteomes" id="UP000594638"/>
    </source>
</evidence>
<evidence type="ECO:0000313" key="2">
    <source>
        <dbReference type="EMBL" id="CAA3013147.1"/>
    </source>
</evidence>
<dbReference type="AlphaFoldDB" id="A0A8S0UC01"/>
<evidence type="ECO:0000256" key="1">
    <source>
        <dbReference type="SAM" id="MobiDB-lite"/>
    </source>
</evidence>
<feature type="compositionally biased region" description="Acidic residues" evidence="1">
    <location>
        <begin position="224"/>
        <end position="237"/>
    </location>
</feature>
<proteinExistence type="predicted"/>
<dbReference type="Gramene" id="OE9A018370T1">
    <property type="protein sequence ID" value="OE9A018370C1"/>
    <property type="gene ID" value="OE9A018370"/>
</dbReference>
<dbReference type="OrthoDB" id="1727102at2759"/>
<feature type="compositionally biased region" description="Acidic residues" evidence="1">
    <location>
        <begin position="107"/>
        <end position="120"/>
    </location>
</feature>
<feature type="region of interest" description="Disordered" evidence="1">
    <location>
        <begin position="224"/>
        <end position="244"/>
    </location>
</feature>
<organism evidence="2 3">
    <name type="scientific">Olea europaea subsp. europaea</name>
    <dbReference type="NCBI Taxonomy" id="158383"/>
    <lineage>
        <taxon>Eukaryota</taxon>
        <taxon>Viridiplantae</taxon>
        <taxon>Streptophyta</taxon>
        <taxon>Embryophyta</taxon>
        <taxon>Tracheophyta</taxon>
        <taxon>Spermatophyta</taxon>
        <taxon>Magnoliopsida</taxon>
        <taxon>eudicotyledons</taxon>
        <taxon>Gunneridae</taxon>
        <taxon>Pentapetalae</taxon>
        <taxon>asterids</taxon>
        <taxon>lamiids</taxon>
        <taxon>Lamiales</taxon>
        <taxon>Oleaceae</taxon>
        <taxon>Oleeae</taxon>
        <taxon>Olea</taxon>
    </lineage>
</organism>
<feature type="compositionally biased region" description="Basic and acidic residues" evidence="1">
    <location>
        <begin position="121"/>
        <end position="132"/>
    </location>
</feature>
<gene>
    <name evidence="2" type="ORF">OLEA9_A018370</name>
</gene>
<dbReference type="EMBL" id="CACTIH010007423">
    <property type="protein sequence ID" value="CAA3013147.1"/>
    <property type="molecule type" value="Genomic_DNA"/>
</dbReference>
<reference evidence="2 3" key="1">
    <citation type="submission" date="2019-12" db="EMBL/GenBank/DDBJ databases">
        <authorList>
            <person name="Alioto T."/>
            <person name="Alioto T."/>
            <person name="Gomez Garrido J."/>
        </authorList>
    </citation>
    <scope>NUCLEOTIDE SEQUENCE [LARGE SCALE GENOMIC DNA]</scope>
</reference>
<sequence length="290" mass="32941">MEYQKLRKMMSKFKKIILSVSLVSIVMSSLKLYFSAIPLINLLGIASNKNCIFLICNGLLVFVAKTSDGSVLSSSGFDLNDLLQRKIGDSLPPTLEIEEPSSLLIKDDEENEEVREENEAEATKEEKEEKKLKNLVMEDSEGDGGGGNCNVDDVENELLFGEPKQEEEEEEVVDECPCEEEEKKLTNLVMEELEGDGPGDGGGGENCNLQDENDLEIGLLFDEVEDDDDDEEEEESMETLSTDELNNKFEDFIRRMKEDIRMGRNNYNDQENYNYDINLYDKNWPIIIVN</sequence>
<accession>A0A8S0UC01</accession>
<feature type="region of interest" description="Disordered" evidence="1">
    <location>
        <begin position="107"/>
        <end position="149"/>
    </location>
</feature>